<organism evidence="2 3">
    <name type="scientific">Rhypophila decipiens</name>
    <dbReference type="NCBI Taxonomy" id="261697"/>
    <lineage>
        <taxon>Eukaryota</taxon>
        <taxon>Fungi</taxon>
        <taxon>Dikarya</taxon>
        <taxon>Ascomycota</taxon>
        <taxon>Pezizomycotina</taxon>
        <taxon>Sordariomycetes</taxon>
        <taxon>Sordariomycetidae</taxon>
        <taxon>Sordariales</taxon>
        <taxon>Naviculisporaceae</taxon>
        <taxon>Rhypophila</taxon>
    </lineage>
</organism>
<dbReference type="Gene3D" id="1.25.40.20">
    <property type="entry name" value="Ankyrin repeat-containing domain"/>
    <property type="match status" value="1"/>
</dbReference>
<dbReference type="EMBL" id="MU858314">
    <property type="protein sequence ID" value="KAK4207181.1"/>
    <property type="molecule type" value="Genomic_DNA"/>
</dbReference>
<reference evidence="2" key="2">
    <citation type="submission" date="2023-05" db="EMBL/GenBank/DDBJ databases">
        <authorList>
            <consortium name="Lawrence Berkeley National Laboratory"/>
            <person name="Steindorff A."/>
            <person name="Hensen N."/>
            <person name="Bonometti L."/>
            <person name="Westerberg I."/>
            <person name="Brannstrom I.O."/>
            <person name="Guillou S."/>
            <person name="Cros-Aarteil S."/>
            <person name="Calhoun S."/>
            <person name="Haridas S."/>
            <person name="Kuo A."/>
            <person name="Mondo S."/>
            <person name="Pangilinan J."/>
            <person name="Riley R."/>
            <person name="Labutti K."/>
            <person name="Andreopoulos B."/>
            <person name="Lipzen A."/>
            <person name="Chen C."/>
            <person name="Yanf M."/>
            <person name="Daum C."/>
            <person name="Ng V."/>
            <person name="Clum A."/>
            <person name="Ohm R."/>
            <person name="Martin F."/>
            <person name="Silar P."/>
            <person name="Natvig D."/>
            <person name="Lalanne C."/>
            <person name="Gautier V."/>
            <person name="Ament-Velasquez S.L."/>
            <person name="Kruys A."/>
            <person name="Hutchinson M.I."/>
            <person name="Powell A.J."/>
            <person name="Barry K."/>
            <person name="Miller A.N."/>
            <person name="Grigoriev I.V."/>
            <person name="Debuchy R."/>
            <person name="Gladieux P."/>
            <person name="Thoren M.H."/>
            <person name="Johannesson H."/>
        </authorList>
    </citation>
    <scope>NUCLEOTIDE SEQUENCE</scope>
    <source>
        <strain evidence="2">PSN293</strain>
    </source>
</reference>
<dbReference type="InterPro" id="IPR002110">
    <property type="entry name" value="Ankyrin_rpt"/>
</dbReference>
<dbReference type="Proteomes" id="UP001301769">
    <property type="component" value="Unassembled WGS sequence"/>
</dbReference>
<keyword evidence="1" id="KW-0040">ANK repeat</keyword>
<dbReference type="Pfam" id="PF00023">
    <property type="entry name" value="Ank"/>
    <property type="match status" value="1"/>
</dbReference>
<protein>
    <recommendedName>
        <fullName evidence="4">ANK_REP_REGION domain-containing protein</fullName>
    </recommendedName>
</protein>
<name>A0AAN6XWW8_9PEZI</name>
<reference evidence="2" key="1">
    <citation type="journal article" date="2023" name="Mol. Phylogenet. Evol.">
        <title>Genome-scale phylogeny and comparative genomics of the fungal order Sordariales.</title>
        <authorList>
            <person name="Hensen N."/>
            <person name="Bonometti L."/>
            <person name="Westerberg I."/>
            <person name="Brannstrom I.O."/>
            <person name="Guillou S."/>
            <person name="Cros-Aarteil S."/>
            <person name="Calhoun S."/>
            <person name="Haridas S."/>
            <person name="Kuo A."/>
            <person name="Mondo S."/>
            <person name="Pangilinan J."/>
            <person name="Riley R."/>
            <person name="LaButti K."/>
            <person name="Andreopoulos B."/>
            <person name="Lipzen A."/>
            <person name="Chen C."/>
            <person name="Yan M."/>
            <person name="Daum C."/>
            <person name="Ng V."/>
            <person name="Clum A."/>
            <person name="Steindorff A."/>
            <person name="Ohm R.A."/>
            <person name="Martin F."/>
            <person name="Silar P."/>
            <person name="Natvig D.O."/>
            <person name="Lalanne C."/>
            <person name="Gautier V."/>
            <person name="Ament-Velasquez S.L."/>
            <person name="Kruys A."/>
            <person name="Hutchinson M.I."/>
            <person name="Powell A.J."/>
            <person name="Barry K."/>
            <person name="Miller A.N."/>
            <person name="Grigoriev I.V."/>
            <person name="Debuchy R."/>
            <person name="Gladieux P."/>
            <person name="Hiltunen Thoren M."/>
            <person name="Johannesson H."/>
        </authorList>
    </citation>
    <scope>NUCLEOTIDE SEQUENCE</scope>
    <source>
        <strain evidence="2">PSN293</strain>
    </source>
</reference>
<dbReference type="SUPFAM" id="SSF48403">
    <property type="entry name" value="Ankyrin repeat"/>
    <property type="match status" value="1"/>
</dbReference>
<evidence type="ECO:0000313" key="2">
    <source>
        <dbReference type="EMBL" id="KAK4207181.1"/>
    </source>
</evidence>
<feature type="repeat" description="ANK" evidence="1">
    <location>
        <begin position="120"/>
        <end position="152"/>
    </location>
</feature>
<evidence type="ECO:0008006" key="4">
    <source>
        <dbReference type="Google" id="ProtNLM"/>
    </source>
</evidence>
<proteinExistence type="predicted"/>
<sequence>MTYSLCRTVFLAIWRSGGSPRLLLTAGGALFKNGSTCSKELFRTVYLFAQSPRYQTCYPECARTCQQFMELSRGEDDENRPNSTPIHQVLFSRQHNGRLSALQDAISANPECLDRLDDLLHSSPLHFAVHLNDLPATRMLLAAGADVNVRSGHGGYTALHLTSMLRDE</sequence>
<accession>A0AAN6XWW8</accession>
<dbReference type="InterPro" id="IPR036770">
    <property type="entry name" value="Ankyrin_rpt-contain_sf"/>
</dbReference>
<comment type="caution">
    <text evidence="2">The sequence shown here is derived from an EMBL/GenBank/DDBJ whole genome shotgun (WGS) entry which is preliminary data.</text>
</comment>
<gene>
    <name evidence="2" type="ORF">QBC37DRAFT_456434</name>
</gene>
<dbReference type="PROSITE" id="PS50297">
    <property type="entry name" value="ANK_REP_REGION"/>
    <property type="match status" value="1"/>
</dbReference>
<dbReference type="PROSITE" id="PS50088">
    <property type="entry name" value="ANK_REPEAT"/>
    <property type="match status" value="1"/>
</dbReference>
<evidence type="ECO:0000313" key="3">
    <source>
        <dbReference type="Proteomes" id="UP001301769"/>
    </source>
</evidence>
<dbReference type="AlphaFoldDB" id="A0AAN6XWW8"/>
<evidence type="ECO:0000256" key="1">
    <source>
        <dbReference type="PROSITE-ProRule" id="PRU00023"/>
    </source>
</evidence>
<keyword evidence="3" id="KW-1185">Reference proteome</keyword>